<dbReference type="NCBIfam" id="TIGR00229">
    <property type="entry name" value="sensory_box"/>
    <property type="match status" value="1"/>
</dbReference>
<evidence type="ECO:0000313" key="2">
    <source>
        <dbReference type="EMBL" id="KFE35986.1"/>
    </source>
</evidence>
<dbReference type="Proteomes" id="UP000028607">
    <property type="component" value="Unassembled WGS sequence"/>
</dbReference>
<dbReference type="CDD" id="cd00130">
    <property type="entry name" value="PAS"/>
    <property type="match status" value="1"/>
</dbReference>
<keyword evidence="3" id="KW-1185">Reference proteome</keyword>
<dbReference type="Gene3D" id="3.30.450.20">
    <property type="entry name" value="PAS domain"/>
    <property type="match status" value="1"/>
</dbReference>
<dbReference type="eggNOG" id="COG0840">
    <property type="taxonomic scope" value="Bacteria"/>
</dbReference>
<accession>A0A085TZ39</accession>
<dbReference type="PATRIC" id="fig|1317124.6.peg.1048"/>
<dbReference type="OrthoDB" id="266313at2"/>
<sequence>MDKMNDLEMRHEREVHFALDELFYSRTDKRGVIIAGNEIFRRVSGFEWSDLVGAPHKIVRHPDMPRAVFRVLWDAIQKGHPMGAYVKNRAKGGGWYWVYAIILPIEGGYLSVRLKPSSELSDRMMKLYSEISARERAESLDPEASAKLLRKNSEAGGYPSYTAFMGYALAQELAERDRRLGRPVEPRTRMLADLNEAMGRLTSEQLGLLRSFEALQSVPNNMRIVASRLEPSGGPVSTISENYKASSVVISERLRKFVAGRDNLCARMSWEVARALFMLGCTRIVGEMNTILQSEGSGGEIDSATERTLLRGLERHGDEEARKAMQGASEFAAQMKQQSRELRRLMLGLDTIRVLGRVECGRMRDASGGLSATIDQLDAFHDDIKARLEAIMHLSEEIEQALTRYLRSLALAA</sequence>
<organism evidence="2 3">
    <name type="scientific">Thioclava atlantica</name>
    <dbReference type="NCBI Taxonomy" id="1317124"/>
    <lineage>
        <taxon>Bacteria</taxon>
        <taxon>Pseudomonadati</taxon>
        <taxon>Pseudomonadota</taxon>
        <taxon>Alphaproteobacteria</taxon>
        <taxon>Rhodobacterales</taxon>
        <taxon>Paracoccaceae</taxon>
        <taxon>Thioclava</taxon>
    </lineage>
</organism>
<dbReference type="STRING" id="1317124.DW2_05135"/>
<dbReference type="EMBL" id="AQRC01000003">
    <property type="protein sequence ID" value="KFE35986.1"/>
    <property type="molecule type" value="Genomic_DNA"/>
</dbReference>
<gene>
    <name evidence="2" type="ORF">DW2_05135</name>
</gene>
<evidence type="ECO:0000259" key="1">
    <source>
        <dbReference type="Pfam" id="PF08447"/>
    </source>
</evidence>
<dbReference type="InterPro" id="IPR000014">
    <property type="entry name" value="PAS"/>
</dbReference>
<dbReference type="AlphaFoldDB" id="A0A085TZ39"/>
<dbReference type="InterPro" id="IPR013655">
    <property type="entry name" value="PAS_fold_3"/>
</dbReference>
<evidence type="ECO:0000313" key="3">
    <source>
        <dbReference type="Proteomes" id="UP000028607"/>
    </source>
</evidence>
<name>A0A085TZ39_9RHOB</name>
<comment type="caution">
    <text evidence="2">The sequence shown here is derived from an EMBL/GenBank/DDBJ whole genome shotgun (WGS) entry which is preliminary data.</text>
</comment>
<protein>
    <submittedName>
        <fullName evidence="2">PAS/PAC sensor domain-containing protein</fullName>
    </submittedName>
</protein>
<dbReference type="Pfam" id="PF08447">
    <property type="entry name" value="PAS_3"/>
    <property type="match status" value="1"/>
</dbReference>
<reference evidence="3" key="1">
    <citation type="submission" date="2013-04" db="EMBL/GenBank/DDBJ databases">
        <title>Thioclava sp. 13D2W-2 Genome Sequencing.</title>
        <authorList>
            <person name="Lai Q."/>
            <person name="Li G."/>
            <person name="Shao Z."/>
        </authorList>
    </citation>
    <scope>NUCLEOTIDE SEQUENCE [LARGE SCALE GENOMIC DNA]</scope>
    <source>
        <strain evidence="3">13D2W-2</strain>
    </source>
</reference>
<dbReference type="InterPro" id="IPR035965">
    <property type="entry name" value="PAS-like_dom_sf"/>
</dbReference>
<feature type="domain" description="PAS fold-3" evidence="1">
    <location>
        <begin position="36"/>
        <end position="105"/>
    </location>
</feature>
<dbReference type="SUPFAM" id="SSF55785">
    <property type="entry name" value="PYP-like sensor domain (PAS domain)"/>
    <property type="match status" value="1"/>
</dbReference>
<proteinExistence type="predicted"/>
<reference evidence="2 3" key="2">
    <citation type="journal article" date="2015" name="Antonie Van Leeuwenhoek">
        <title>Thioclava indica sp. nov., isolated from surface seawater of the Indian Ocean.</title>
        <authorList>
            <person name="Liu Y."/>
            <person name="Lai Q."/>
            <person name="Du J."/>
            <person name="Xu H."/>
            <person name="Jiang L."/>
            <person name="Shao Z."/>
        </authorList>
    </citation>
    <scope>NUCLEOTIDE SEQUENCE [LARGE SCALE GENOMIC DNA]</scope>
    <source>
        <strain evidence="2 3">13D2W-2</strain>
    </source>
</reference>